<dbReference type="Proteomes" id="UP000242715">
    <property type="component" value="Unassembled WGS sequence"/>
</dbReference>
<keyword evidence="1" id="KW-0812">Transmembrane</keyword>
<organism evidence="2 3">
    <name type="scientific">Trifolium subterraneum</name>
    <name type="common">Subterranean clover</name>
    <dbReference type="NCBI Taxonomy" id="3900"/>
    <lineage>
        <taxon>Eukaryota</taxon>
        <taxon>Viridiplantae</taxon>
        <taxon>Streptophyta</taxon>
        <taxon>Embryophyta</taxon>
        <taxon>Tracheophyta</taxon>
        <taxon>Spermatophyta</taxon>
        <taxon>Magnoliopsida</taxon>
        <taxon>eudicotyledons</taxon>
        <taxon>Gunneridae</taxon>
        <taxon>Pentapetalae</taxon>
        <taxon>rosids</taxon>
        <taxon>fabids</taxon>
        <taxon>Fabales</taxon>
        <taxon>Fabaceae</taxon>
        <taxon>Papilionoideae</taxon>
        <taxon>50 kb inversion clade</taxon>
        <taxon>NPAAA clade</taxon>
        <taxon>Hologalegina</taxon>
        <taxon>IRL clade</taxon>
        <taxon>Trifolieae</taxon>
        <taxon>Trifolium</taxon>
    </lineage>
</organism>
<proteinExistence type="predicted"/>
<keyword evidence="3" id="KW-1185">Reference proteome</keyword>
<feature type="transmembrane region" description="Helical" evidence="1">
    <location>
        <begin position="42"/>
        <end position="61"/>
    </location>
</feature>
<evidence type="ECO:0000256" key="1">
    <source>
        <dbReference type="SAM" id="Phobius"/>
    </source>
</evidence>
<dbReference type="EMBL" id="DF973924">
    <property type="protein sequence ID" value="GAU42563.1"/>
    <property type="molecule type" value="Genomic_DNA"/>
</dbReference>
<evidence type="ECO:0000313" key="3">
    <source>
        <dbReference type="Proteomes" id="UP000242715"/>
    </source>
</evidence>
<keyword evidence="1" id="KW-1133">Transmembrane helix</keyword>
<accession>A0A2Z6NKR1</accession>
<gene>
    <name evidence="2" type="ORF">TSUD_240390</name>
</gene>
<reference evidence="3" key="1">
    <citation type="journal article" date="2017" name="Front. Plant Sci.">
        <title>Climate Clever Clovers: New Paradigm to Reduce the Environmental Footprint of Ruminants by Breeding Low Methanogenic Forages Utilizing Haplotype Variation.</title>
        <authorList>
            <person name="Kaur P."/>
            <person name="Appels R."/>
            <person name="Bayer P.E."/>
            <person name="Keeble-Gagnere G."/>
            <person name="Wang J."/>
            <person name="Hirakawa H."/>
            <person name="Shirasawa K."/>
            <person name="Vercoe P."/>
            <person name="Stefanova K."/>
            <person name="Durmic Z."/>
            <person name="Nichols P."/>
            <person name="Revell C."/>
            <person name="Isobe S.N."/>
            <person name="Edwards D."/>
            <person name="Erskine W."/>
        </authorList>
    </citation>
    <scope>NUCLEOTIDE SEQUENCE [LARGE SCALE GENOMIC DNA]</scope>
    <source>
        <strain evidence="3">cv. Daliak</strain>
    </source>
</reference>
<evidence type="ECO:0000313" key="2">
    <source>
        <dbReference type="EMBL" id="GAU42563.1"/>
    </source>
</evidence>
<name>A0A2Z6NKR1_TRISU</name>
<keyword evidence="1" id="KW-0472">Membrane</keyword>
<dbReference type="AlphaFoldDB" id="A0A2Z6NKR1"/>
<sequence>MPLTLMKETTLTMEGPSFPSNAVDDENYTRTPFCHNRYCEATYYNVIFALVLLTATSVILYL</sequence>
<protein>
    <submittedName>
        <fullName evidence="2">Uncharacterized protein</fullName>
    </submittedName>
</protein>